<name>A0A6J7WND5_9CAUD</name>
<gene>
    <name evidence="1" type="ORF">UFOVP211_5</name>
</gene>
<dbReference type="EMBL" id="LR798262">
    <property type="protein sequence ID" value="CAB5218338.1"/>
    <property type="molecule type" value="Genomic_DNA"/>
</dbReference>
<proteinExistence type="predicted"/>
<organism evidence="1">
    <name type="scientific">uncultured Caudovirales phage</name>
    <dbReference type="NCBI Taxonomy" id="2100421"/>
    <lineage>
        <taxon>Viruses</taxon>
        <taxon>Duplodnaviria</taxon>
        <taxon>Heunggongvirae</taxon>
        <taxon>Uroviricota</taxon>
        <taxon>Caudoviricetes</taxon>
        <taxon>Peduoviridae</taxon>
        <taxon>Maltschvirus</taxon>
        <taxon>Maltschvirus maltsch</taxon>
    </lineage>
</organism>
<reference evidence="1" key="1">
    <citation type="submission" date="2020-05" db="EMBL/GenBank/DDBJ databases">
        <authorList>
            <person name="Chiriac C."/>
            <person name="Salcher M."/>
            <person name="Ghai R."/>
            <person name="Kavagutti S V."/>
        </authorList>
    </citation>
    <scope>NUCLEOTIDE SEQUENCE</scope>
</reference>
<accession>A0A6J7WND5</accession>
<evidence type="ECO:0000313" key="1">
    <source>
        <dbReference type="EMBL" id="CAB5218338.1"/>
    </source>
</evidence>
<protein>
    <submittedName>
        <fullName evidence="1">Uncharacterized protein</fullName>
    </submittedName>
</protein>
<sequence>MAKKVKLEGFGEVLEPKLEDYLEQSKGQGLGSLITPEQDVIINENETRQL</sequence>